<name>A0A0A9GB27_ARUDO</name>
<accession>A0A0A9GB27</accession>
<reference evidence="1" key="2">
    <citation type="journal article" date="2015" name="Data Brief">
        <title>Shoot transcriptome of the giant reed, Arundo donax.</title>
        <authorList>
            <person name="Barrero R.A."/>
            <person name="Guerrero F.D."/>
            <person name="Moolhuijzen P."/>
            <person name="Goolsby J.A."/>
            <person name="Tidwell J."/>
            <person name="Bellgard S.E."/>
            <person name="Bellgard M.I."/>
        </authorList>
    </citation>
    <scope>NUCLEOTIDE SEQUENCE</scope>
    <source>
        <tissue evidence="1">Shoot tissue taken approximately 20 cm above the soil surface</tissue>
    </source>
</reference>
<proteinExistence type="predicted"/>
<protein>
    <submittedName>
        <fullName evidence="1">Uncharacterized protein</fullName>
    </submittedName>
</protein>
<organism evidence="1">
    <name type="scientific">Arundo donax</name>
    <name type="common">Giant reed</name>
    <name type="synonym">Donax arundinaceus</name>
    <dbReference type="NCBI Taxonomy" id="35708"/>
    <lineage>
        <taxon>Eukaryota</taxon>
        <taxon>Viridiplantae</taxon>
        <taxon>Streptophyta</taxon>
        <taxon>Embryophyta</taxon>
        <taxon>Tracheophyta</taxon>
        <taxon>Spermatophyta</taxon>
        <taxon>Magnoliopsida</taxon>
        <taxon>Liliopsida</taxon>
        <taxon>Poales</taxon>
        <taxon>Poaceae</taxon>
        <taxon>PACMAD clade</taxon>
        <taxon>Arundinoideae</taxon>
        <taxon>Arundineae</taxon>
        <taxon>Arundo</taxon>
    </lineage>
</organism>
<reference evidence="1" key="1">
    <citation type="submission" date="2014-09" db="EMBL/GenBank/DDBJ databases">
        <authorList>
            <person name="Magalhaes I.L.F."/>
            <person name="Oliveira U."/>
            <person name="Santos F.R."/>
            <person name="Vidigal T.H.D.A."/>
            <person name="Brescovit A.D."/>
            <person name="Santos A.J."/>
        </authorList>
    </citation>
    <scope>NUCLEOTIDE SEQUENCE</scope>
    <source>
        <tissue evidence="1">Shoot tissue taken approximately 20 cm above the soil surface</tissue>
    </source>
</reference>
<dbReference type="AlphaFoldDB" id="A0A0A9GB27"/>
<dbReference type="EMBL" id="GBRH01177272">
    <property type="protein sequence ID" value="JAE20624.1"/>
    <property type="molecule type" value="Transcribed_RNA"/>
</dbReference>
<evidence type="ECO:0000313" key="1">
    <source>
        <dbReference type="EMBL" id="JAE20624.1"/>
    </source>
</evidence>
<sequence>MPSTDPLKKHINELQAKQGNPAEASILATIDGEHQGNHQPIVAMCDGSSSQGCRFALLGSSTFPVLAA</sequence>